<gene>
    <name evidence="2" type="ORF">GCM10025772_21000</name>
</gene>
<feature type="transmembrane region" description="Helical" evidence="1">
    <location>
        <begin position="59"/>
        <end position="82"/>
    </location>
</feature>
<feature type="transmembrane region" description="Helical" evidence="1">
    <location>
        <begin position="161"/>
        <end position="188"/>
    </location>
</feature>
<feature type="transmembrane region" description="Helical" evidence="1">
    <location>
        <begin position="325"/>
        <end position="347"/>
    </location>
</feature>
<feature type="transmembrane region" description="Helical" evidence="1">
    <location>
        <begin position="34"/>
        <end position="53"/>
    </location>
</feature>
<sequence length="448" mass="48098">MLSNWELFTDFGIAGGLLLTGKWLRANVVIFQRLYLPAALIAGILALVLGPSGVDLLPWSASFAANASVLTVALFGVLGLATDFPSRHVLMRRAGTLWAFNQIATVSQWAFAAMAGLGLMFWVWPDLPPGFGLVLSAGFMGGHGTGVVVGESLQAQGWADALTLALTTATVGIFASILGGMALLHLGLKKGWLKDFSRFETMSTVQRRGLVPREQQDSVGRNSVSTISVDTLAMHGALMVLVTVLGHHSAVFLSKFHGMLQVPAFVTAFAIGLAVRALLKRTKGSDYFDDRLFQHGTGAATDFLIVFGIGAIKVTILLNYALPLVAIILLGLAFNLFLVLVVAPRIFGDNWFEKAVFSWGWLTGTVGMGIALLRIIDPKMRARVLDDYAIAYVPGSITDMLIISLVPVLMMQGMADLAIGAMWAYVAVIAGIWYVVWGRHGLSHKAIV</sequence>
<dbReference type="EMBL" id="BAABLF010000013">
    <property type="protein sequence ID" value="GAA5192244.1"/>
    <property type="molecule type" value="Genomic_DNA"/>
</dbReference>
<dbReference type="Proteomes" id="UP001501600">
    <property type="component" value="Unassembled WGS sequence"/>
</dbReference>
<keyword evidence="1" id="KW-1133">Transmembrane helix</keyword>
<feature type="transmembrane region" description="Helical" evidence="1">
    <location>
        <begin position="103"/>
        <end position="124"/>
    </location>
</feature>
<dbReference type="PANTHER" id="PTHR36178">
    <property type="entry name" value="SLR0625 PROTEIN"/>
    <property type="match status" value="1"/>
</dbReference>
<feature type="transmembrane region" description="Helical" evidence="1">
    <location>
        <begin position="232"/>
        <end position="253"/>
    </location>
</feature>
<comment type="caution">
    <text evidence="2">The sequence shown here is derived from an EMBL/GenBank/DDBJ whole genome shotgun (WGS) entry which is preliminary data.</text>
</comment>
<feature type="transmembrane region" description="Helical" evidence="1">
    <location>
        <begin position="388"/>
        <end position="411"/>
    </location>
</feature>
<reference evidence="3" key="1">
    <citation type="journal article" date="2019" name="Int. J. Syst. Evol. Microbiol.">
        <title>The Global Catalogue of Microorganisms (GCM) 10K type strain sequencing project: providing services to taxonomists for standard genome sequencing and annotation.</title>
        <authorList>
            <consortium name="The Broad Institute Genomics Platform"/>
            <consortium name="The Broad Institute Genome Sequencing Center for Infectious Disease"/>
            <person name="Wu L."/>
            <person name="Ma J."/>
        </authorList>
    </citation>
    <scope>NUCLEOTIDE SEQUENCE [LARGE SCALE GENOMIC DNA]</scope>
    <source>
        <strain evidence="3">JCM 18720</strain>
    </source>
</reference>
<dbReference type="InterPro" id="IPR004445">
    <property type="entry name" value="GltS"/>
</dbReference>
<protein>
    <submittedName>
        <fullName evidence="2">Sodium/glutamate symporter</fullName>
    </submittedName>
</protein>
<feature type="transmembrane region" description="Helical" evidence="1">
    <location>
        <begin position="417"/>
        <end position="437"/>
    </location>
</feature>
<evidence type="ECO:0000313" key="2">
    <source>
        <dbReference type="EMBL" id="GAA5192244.1"/>
    </source>
</evidence>
<dbReference type="PANTHER" id="PTHR36178:SF1">
    <property type="entry name" value="SODIUM_GLUTAMATE SYMPORTER"/>
    <property type="match status" value="1"/>
</dbReference>
<dbReference type="RefSeq" id="WP_345317016.1">
    <property type="nucleotide sequence ID" value="NZ_BAABLF010000013.1"/>
</dbReference>
<name>A0ABP9SA05_9GAMM</name>
<keyword evidence="3" id="KW-1185">Reference proteome</keyword>
<keyword evidence="1" id="KW-0812">Transmembrane</keyword>
<keyword evidence="1" id="KW-0472">Membrane</keyword>
<evidence type="ECO:0000256" key="1">
    <source>
        <dbReference type="SAM" id="Phobius"/>
    </source>
</evidence>
<feature type="transmembrane region" description="Helical" evidence="1">
    <location>
        <begin position="260"/>
        <end position="279"/>
    </location>
</feature>
<accession>A0ABP9SA05</accession>
<feature type="transmembrane region" description="Helical" evidence="1">
    <location>
        <begin position="299"/>
        <end position="318"/>
    </location>
</feature>
<feature type="transmembrane region" description="Helical" evidence="1">
    <location>
        <begin position="130"/>
        <end position="149"/>
    </location>
</feature>
<feature type="transmembrane region" description="Helical" evidence="1">
    <location>
        <begin position="359"/>
        <end position="376"/>
    </location>
</feature>
<evidence type="ECO:0000313" key="3">
    <source>
        <dbReference type="Proteomes" id="UP001501600"/>
    </source>
</evidence>
<proteinExistence type="predicted"/>
<organism evidence="2 3">
    <name type="scientific">Ferrimonas gelatinilytica</name>
    <dbReference type="NCBI Taxonomy" id="1255257"/>
    <lineage>
        <taxon>Bacteria</taxon>
        <taxon>Pseudomonadati</taxon>
        <taxon>Pseudomonadota</taxon>
        <taxon>Gammaproteobacteria</taxon>
        <taxon>Alteromonadales</taxon>
        <taxon>Ferrimonadaceae</taxon>
        <taxon>Ferrimonas</taxon>
    </lineage>
</organism>